<comment type="subcellular location">
    <subcellularLocation>
        <location evidence="2">Cytoplasm</location>
    </subcellularLocation>
</comment>
<keyword evidence="8" id="KW-0547">Nucleotide-binding</keyword>
<dbReference type="NCBIfam" id="TIGR00471">
    <property type="entry name" value="pheT_arch"/>
    <property type="match status" value="1"/>
</dbReference>
<dbReference type="PANTHER" id="PTHR10947:SF0">
    <property type="entry name" value="PHENYLALANINE--TRNA LIGASE BETA SUBUNIT"/>
    <property type="match status" value="1"/>
</dbReference>
<keyword evidence="9" id="KW-0067">ATP-binding</keyword>
<dbReference type="InterPro" id="IPR009061">
    <property type="entry name" value="DNA-bd_dom_put_sf"/>
</dbReference>
<dbReference type="Pfam" id="PF03484">
    <property type="entry name" value="B5"/>
    <property type="match status" value="1"/>
</dbReference>
<proteinExistence type="inferred from homology"/>
<accession>A0AA96GLA8</accession>
<dbReference type="GO" id="GO:0005524">
    <property type="term" value="F:ATP binding"/>
    <property type="evidence" value="ECO:0007669"/>
    <property type="project" value="UniProtKB-KW"/>
</dbReference>
<evidence type="ECO:0000256" key="3">
    <source>
        <dbReference type="ARBA" id="ARBA00007438"/>
    </source>
</evidence>
<dbReference type="GO" id="GO:0000287">
    <property type="term" value="F:magnesium ion binding"/>
    <property type="evidence" value="ECO:0007669"/>
    <property type="project" value="InterPro"/>
</dbReference>
<evidence type="ECO:0000256" key="12">
    <source>
        <dbReference type="ARBA" id="ARBA00023146"/>
    </source>
</evidence>
<dbReference type="InterPro" id="IPR020825">
    <property type="entry name" value="Phe-tRNA_synthase-like_B3/B4"/>
</dbReference>
<dbReference type="InterPro" id="IPR004531">
    <property type="entry name" value="Phe-tRNA-synth_IIc_bsu_arc_euk"/>
</dbReference>
<dbReference type="GO" id="GO:0004826">
    <property type="term" value="F:phenylalanine-tRNA ligase activity"/>
    <property type="evidence" value="ECO:0007669"/>
    <property type="project" value="UniProtKB-EC"/>
</dbReference>
<dbReference type="GO" id="GO:0006432">
    <property type="term" value="P:phenylalanyl-tRNA aminoacylation"/>
    <property type="evidence" value="ECO:0007669"/>
    <property type="project" value="InterPro"/>
</dbReference>
<keyword evidence="6 14" id="KW-0436">Ligase</keyword>
<evidence type="ECO:0000256" key="7">
    <source>
        <dbReference type="ARBA" id="ARBA00022723"/>
    </source>
</evidence>
<evidence type="ECO:0000256" key="1">
    <source>
        <dbReference type="ARBA" id="ARBA00001946"/>
    </source>
</evidence>
<dbReference type="SMART" id="SM00873">
    <property type="entry name" value="B3_4"/>
    <property type="match status" value="1"/>
</dbReference>
<evidence type="ECO:0000256" key="9">
    <source>
        <dbReference type="ARBA" id="ARBA00022840"/>
    </source>
</evidence>
<evidence type="ECO:0000256" key="4">
    <source>
        <dbReference type="ARBA" id="ARBA00012814"/>
    </source>
</evidence>
<evidence type="ECO:0000256" key="2">
    <source>
        <dbReference type="ARBA" id="ARBA00004496"/>
    </source>
</evidence>
<dbReference type="EC" id="6.1.1.20" evidence="4"/>
<keyword evidence="5" id="KW-0963">Cytoplasm</keyword>
<dbReference type="PROSITE" id="PS51483">
    <property type="entry name" value="B5"/>
    <property type="match status" value="1"/>
</dbReference>
<keyword evidence="10" id="KW-0460">Magnesium</keyword>
<dbReference type="InterPro" id="IPR005146">
    <property type="entry name" value="B3/B4_tRNA-bd"/>
</dbReference>
<keyword evidence="11" id="KW-0648">Protein biosynthesis</keyword>
<evidence type="ECO:0000256" key="11">
    <source>
        <dbReference type="ARBA" id="ARBA00022917"/>
    </source>
</evidence>
<protein>
    <recommendedName>
        <fullName evidence="4">phenylalanine--tRNA ligase</fullName>
        <ecNumber evidence="4">6.1.1.20</ecNumber>
    </recommendedName>
</protein>
<evidence type="ECO:0000256" key="10">
    <source>
        <dbReference type="ARBA" id="ARBA00022842"/>
    </source>
</evidence>
<dbReference type="InterPro" id="IPR045060">
    <property type="entry name" value="Phe-tRNA-ligase_IIc_bsu"/>
</dbReference>
<dbReference type="InterPro" id="IPR005147">
    <property type="entry name" value="tRNA_synthase_B5-dom"/>
</dbReference>
<sequence length="564" mass="63032">MPTISIFQKDFCRLVGRDASMSEIEQWMPYVKGEVKDVSQETGEVRVELQDTNRPDLWCVEGIARQIRSVLNKGMPPYSFFSEKRGAKRRIQVAQGMEAVRPYVAGCVSLGYAMTPDGLDQCIQTQEKLADAFGRKRETVSIGLYRASAIAFPVTYGLVKPDEIRFTPLGFEEKMTPQEILTVHPKGLEYGSILAGCERLPLLWDSDGQVLSFPPIINSRELGEVQLGDTDLLVEVTGTDLSMVVLALNIFACNLADRGATIESLNINYPYKTEFGTTIKTPLGMNQSQRISMEAIEQALGMPLGSEAIQEALASYGYQVKATRQSVSVTLPAFRNDFMHVMDVAEDVAITRGYESFSPIMPQTFTVGSLSMEEQTSDRMRDLLVGFGFQEIFSNIMASHQELVDRMRITDTEYARLVEVDNVMSQTYACLRPSILPCLLRVEALSPRAFYPHLLFEVGETAQLDLEANVGSRTTLSIAAISANSGANFSEIHSYLDLLMYYMAWPYELEPVTHPSFLEGRVGRIRCEGYAVGYIGEFHPEVLEAWQIDMPTSGFEFEIRKPEA</sequence>
<dbReference type="SMART" id="SM00874">
    <property type="entry name" value="B5"/>
    <property type="match status" value="1"/>
</dbReference>
<keyword evidence="12" id="KW-0030">Aminoacyl-tRNA synthetase</keyword>
<dbReference type="Gene3D" id="3.30.930.10">
    <property type="entry name" value="Bira Bifunctional Protein, Domain 2"/>
    <property type="match status" value="1"/>
</dbReference>
<name>A0AA96GLA8_9BACT</name>
<keyword evidence="7" id="KW-0479">Metal-binding</keyword>
<dbReference type="Gene3D" id="3.50.40.10">
    <property type="entry name" value="Phenylalanyl-trna Synthetase, Chain B, domain 3"/>
    <property type="match status" value="1"/>
</dbReference>
<dbReference type="RefSeq" id="WP_312742981.1">
    <property type="nucleotide sequence ID" value="NZ_CP116968.1"/>
</dbReference>
<evidence type="ECO:0000256" key="5">
    <source>
        <dbReference type="ARBA" id="ARBA00022490"/>
    </source>
</evidence>
<evidence type="ECO:0000313" key="14">
    <source>
        <dbReference type="EMBL" id="WNM61188.1"/>
    </source>
</evidence>
<reference evidence="14 15" key="1">
    <citation type="submission" date="2023-01" db="EMBL/GenBank/DDBJ databases">
        <title>Cultivation and genomic characterization of new, ubiquitous marine nitrite-oxidizing bacteria from the Nitrospirales.</title>
        <authorList>
            <person name="Mueller A.J."/>
            <person name="Daebeler A."/>
            <person name="Herbold C.W."/>
            <person name="Kirkegaard R.H."/>
            <person name="Daims H."/>
        </authorList>
    </citation>
    <scope>NUCLEOTIDE SEQUENCE [LARGE SCALE GENOMIC DNA]</scope>
    <source>
        <strain evidence="14 15">DK</strain>
    </source>
</reference>
<dbReference type="InterPro" id="IPR045864">
    <property type="entry name" value="aa-tRNA-synth_II/BPL/LPL"/>
</dbReference>
<dbReference type="GO" id="GO:0009328">
    <property type="term" value="C:phenylalanine-tRNA ligase complex"/>
    <property type="evidence" value="ECO:0007669"/>
    <property type="project" value="TreeGrafter"/>
</dbReference>
<dbReference type="GO" id="GO:0003723">
    <property type="term" value="F:RNA binding"/>
    <property type="evidence" value="ECO:0007669"/>
    <property type="project" value="InterPro"/>
</dbReference>
<evidence type="ECO:0000259" key="13">
    <source>
        <dbReference type="PROSITE" id="PS51483"/>
    </source>
</evidence>
<dbReference type="Gene3D" id="3.30.56.10">
    <property type="match status" value="2"/>
</dbReference>
<dbReference type="KEGG" id="nneo:PQG83_15715"/>
<dbReference type="Proteomes" id="UP001302494">
    <property type="component" value="Chromosome"/>
</dbReference>
<dbReference type="PANTHER" id="PTHR10947">
    <property type="entry name" value="PHENYLALANYL-TRNA SYNTHETASE BETA CHAIN AND LEUCINE-RICH REPEAT-CONTAINING PROTEIN 47"/>
    <property type="match status" value="1"/>
</dbReference>
<comment type="cofactor">
    <cofactor evidence="1">
        <name>Mg(2+)</name>
        <dbReference type="ChEBI" id="CHEBI:18420"/>
    </cofactor>
</comment>
<gene>
    <name evidence="14" type="primary">pheT</name>
    <name evidence="14" type="ORF">PQG83_15715</name>
</gene>
<evidence type="ECO:0000256" key="8">
    <source>
        <dbReference type="ARBA" id="ARBA00022741"/>
    </source>
</evidence>
<evidence type="ECO:0000313" key="15">
    <source>
        <dbReference type="Proteomes" id="UP001302494"/>
    </source>
</evidence>
<dbReference type="InterPro" id="IPR041616">
    <property type="entry name" value="PheRS_beta_core"/>
</dbReference>
<dbReference type="EMBL" id="CP116968">
    <property type="protein sequence ID" value="WNM61188.1"/>
    <property type="molecule type" value="Genomic_DNA"/>
</dbReference>
<comment type="similarity">
    <text evidence="3">Belongs to the phenylalanyl-tRNA synthetase beta subunit family. Type 2 subfamily.</text>
</comment>
<keyword evidence="15" id="KW-1185">Reference proteome</keyword>
<dbReference type="AlphaFoldDB" id="A0AA96GLA8"/>
<feature type="domain" description="B5" evidence="13">
    <location>
        <begin position="284"/>
        <end position="359"/>
    </location>
</feature>
<dbReference type="SUPFAM" id="SSF46955">
    <property type="entry name" value="Putative DNA-binding domain"/>
    <property type="match status" value="1"/>
</dbReference>
<organism evidence="14 15">
    <name type="scientific">Candidatus Nitrospira neomarina</name>
    <dbReference type="NCBI Taxonomy" id="3020899"/>
    <lineage>
        <taxon>Bacteria</taxon>
        <taxon>Pseudomonadati</taxon>
        <taxon>Nitrospirota</taxon>
        <taxon>Nitrospiria</taxon>
        <taxon>Nitrospirales</taxon>
        <taxon>Nitrospiraceae</taxon>
        <taxon>Nitrospira</taxon>
    </lineage>
</organism>
<dbReference type="Pfam" id="PF17759">
    <property type="entry name" value="tRNA_synthFbeta"/>
    <property type="match status" value="1"/>
</dbReference>
<dbReference type="SUPFAM" id="SSF55681">
    <property type="entry name" value="Class II aaRS and biotin synthetases"/>
    <property type="match status" value="1"/>
</dbReference>
<evidence type="ECO:0000256" key="6">
    <source>
        <dbReference type="ARBA" id="ARBA00022598"/>
    </source>
</evidence>